<sequence length="107" mass="11275">LSVAPVLALGRGIRGSLTVSGVPRVDMSRGVLLLGDPRVDELRIPGLDQAFGGQLANIASFLAAQLLGDLPVYSFSSSDLRYAGVQFAPQKIVTQPDRLVVTFAPVN</sequence>
<accession>A0ABS1TQS4</accession>
<feature type="non-terminal residue" evidence="1">
    <location>
        <position position="1"/>
    </location>
</feature>
<proteinExistence type="predicted"/>
<dbReference type="Gene3D" id="3.15.10.40">
    <property type="entry name" value="Uncharacterised protein PF07273, DUF1439"/>
    <property type="match status" value="1"/>
</dbReference>
<gene>
    <name evidence="1" type="ORF">JK635_14440</name>
</gene>
<evidence type="ECO:0008006" key="3">
    <source>
        <dbReference type="Google" id="ProtNLM"/>
    </source>
</evidence>
<dbReference type="EMBL" id="JAESWB010000189">
    <property type="protein sequence ID" value="MBL4953404.1"/>
    <property type="molecule type" value="Genomic_DNA"/>
</dbReference>
<comment type="caution">
    <text evidence="1">The sequence shown here is derived from an EMBL/GenBank/DDBJ whole genome shotgun (WGS) entry which is preliminary data.</text>
</comment>
<evidence type="ECO:0000313" key="2">
    <source>
        <dbReference type="Proteomes" id="UP000623967"/>
    </source>
</evidence>
<protein>
    <recommendedName>
        <fullName evidence="3">DUF1439 domain-containing protein</fullName>
    </recommendedName>
</protein>
<keyword evidence="2" id="KW-1185">Reference proteome</keyword>
<reference evidence="1 2" key="1">
    <citation type="submission" date="2021-01" db="EMBL/GenBank/DDBJ databases">
        <title>Genome public.</title>
        <authorList>
            <person name="Liu C."/>
            <person name="Sun Q."/>
        </authorList>
    </citation>
    <scope>NUCLEOTIDE SEQUENCE [LARGE SCALE GENOMIC DNA]</scope>
    <source>
        <strain evidence="1 2">YIM B02564</strain>
    </source>
</reference>
<name>A0ABS1TQS4_9BACI</name>
<dbReference type="Proteomes" id="UP000623967">
    <property type="component" value="Unassembled WGS sequence"/>
</dbReference>
<organism evidence="1 2">
    <name type="scientific">Neobacillus paridis</name>
    <dbReference type="NCBI Taxonomy" id="2803862"/>
    <lineage>
        <taxon>Bacteria</taxon>
        <taxon>Bacillati</taxon>
        <taxon>Bacillota</taxon>
        <taxon>Bacilli</taxon>
        <taxon>Bacillales</taxon>
        <taxon>Bacillaceae</taxon>
        <taxon>Neobacillus</taxon>
    </lineage>
</organism>
<evidence type="ECO:0000313" key="1">
    <source>
        <dbReference type="EMBL" id="MBL4953404.1"/>
    </source>
</evidence>